<comment type="subcellular location">
    <subcellularLocation>
        <location evidence="1">Nucleus</location>
    </subcellularLocation>
</comment>
<accession>D8LU16</accession>
<dbReference type="SUPFAM" id="SSF57701">
    <property type="entry name" value="Zn2/Cys6 DNA-binding domain"/>
    <property type="match status" value="1"/>
</dbReference>
<dbReference type="Pfam" id="PF00172">
    <property type="entry name" value="Zn_clus"/>
    <property type="match status" value="1"/>
</dbReference>
<dbReference type="EMBL" id="FN649757">
    <property type="protein sequence ID" value="CBN75406.1"/>
    <property type="molecule type" value="Genomic_DNA"/>
</dbReference>
<dbReference type="InterPro" id="IPR001138">
    <property type="entry name" value="Zn2Cys6_DnaBD"/>
</dbReference>
<feature type="region of interest" description="Disordered" evidence="5">
    <location>
        <begin position="465"/>
        <end position="484"/>
    </location>
</feature>
<dbReference type="InParanoid" id="D8LU16"/>
<dbReference type="OrthoDB" id="3362851at2759"/>
<dbReference type="Gene3D" id="4.10.240.10">
    <property type="entry name" value="Zn(2)-C6 fungal-type DNA-binding domain"/>
    <property type="match status" value="1"/>
</dbReference>
<evidence type="ECO:0000256" key="5">
    <source>
        <dbReference type="SAM" id="MobiDB-lite"/>
    </source>
</evidence>
<protein>
    <recommendedName>
        <fullName evidence="6">Zn(2)-C6 fungal-type domain-containing protein</fullName>
    </recommendedName>
</protein>
<feature type="compositionally biased region" description="Polar residues" evidence="5">
    <location>
        <begin position="441"/>
        <end position="450"/>
    </location>
</feature>
<dbReference type="GO" id="GO:0003677">
    <property type="term" value="F:DNA binding"/>
    <property type="evidence" value="ECO:0007669"/>
    <property type="project" value="UniProtKB-KW"/>
</dbReference>
<proteinExistence type="predicted"/>
<dbReference type="AlphaFoldDB" id="D8LU16"/>
<reference evidence="7 8" key="1">
    <citation type="journal article" date="2010" name="Nature">
        <title>The Ectocarpus genome and the independent evolution of multicellularity in brown algae.</title>
        <authorList>
            <person name="Cock J.M."/>
            <person name="Sterck L."/>
            <person name="Rouze P."/>
            <person name="Scornet D."/>
            <person name="Allen A.E."/>
            <person name="Amoutzias G."/>
            <person name="Anthouard V."/>
            <person name="Artiguenave F."/>
            <person name="Aury J.M."/>
            <person name="Badger J.H."/>
            <person name="Beszteri B."/>
            <person name="Billiau K."/>
            <person name="Bonnet E."/>
            <person name="Bothwell J.H."/>
            <person name="Bowler C."/>
            <person name="Boyen C."/>
            <person name="Brownlee C."/>
            <person name="Carrano C.J."/>
            <person name="Charrier B."/>
            <person name="Cho G.Y."/>
            <person name="Coelho S.M."/>
            <person name="Collen J."/>
            <person name="Corre E."/>
            <person name="Da Silva C."/>
            <person name="Delage L."/>
            <person name="Delaroque N."/>
            <person name="Dittami S.M."/>
            <person name="Doulbeau S."/>
            <person name="Elias M."/>
            <person name="Farnham G."/>
            <person name="Gachon C.M."/>
            <person name="Gschloessl B."/>
            <person name="Heesch S."/>
            <person name="Jabbari K."/>
            <person name="Jubin C."/>
            <person name="Kawai H."/>
            <person name="Kimura K."/>
            <person name="Kloareg B."/>
            <person name="Kupper F.C."/>
            <person name="Lang D."/>
            <person name="Le Bail A."/>
            <person name="Leblanc C."/>
            <person name="Lerouge P."/>
            <person name="Lohr M."/>
            <person name="Lopez P.J."/>
            <person name="Martens C."/>
            <person name="Maumus F."/>
            <person name="Michel G."/>
            <person name="Miranda-Saavedra D."/>
            <person name="Morales J."/>
            <person name="Moreau H."/>
            <person name="Motomura T."/>
            <person name="Nagasato C."/>
            <person name="Napoli C.A."/>
            <person name="Nelson D.R."/>
            <person name="Nyvall-Collen P."/>
            <person name="Peters A.F."/>
            <person name="Pommier C."/>
            <person name="Potin P."/>
            <person name="Poulain J."/>
            <person name="Quesneville H."/>
            <person name="Read B."/>
            <person name="Rensing S.A."/>
            <person name="Ritter A."/>
            <person name="Rousvoal S."/>
            <person name="Samanta M."/>
            <person name="Samson G."/>
            <person name="Schroeder D.C."/>
            <person name="Segurens B."/>
            <person name="Strittmatter M."/>
            <person name="Tonon T."/>
            <person name="Tregear J.W."/>
            <person name="Valentin K."/>
            <person name="von Dassow P."/>
            <person name="Yamagishi T."/>
            <person name="Van de Peer Y."/>
            <person name="Wincker P."/>
        </authorList>
    </citation>
    <scope>NUCLEOTIDE SEQUENCE [LARGE SCALE GENOMIC DNA]</scope>
    <source>
        <strain evidence="8">Ec32 / CCAP1310/4</strain>
    </source>
</reference>
<feature type="domain" description="Zn(2)-C6 fungal-type" evidence="6">
    <location>
        <begin position="31"/>
        <end position="60"/>
    </location>
</feature>
<evidence type="ECO:0000256" key="4">
    <source>
        <dbReference type="ARBA" id="ARBA00023242"/>
    </source>
</evidence>
<evidence type="ECO:0000313" key="7">
    <source>
        <dbReference type="EMBL" id="CBN75406.1"/>
    </source>
</evidence>
<dbReference type="InterPro" id="IPR036864">
    <property type="entry name" value="Zn2-C6_fun-type_DNA-bd_sf"/>
</dbReference>
<feature type="region of interest" description="Disordered" evidence="5">
    <location>
        <begin position="419"/>
        <end position="450"/>
    </location>
</feature>
<evidence type="ECO:0000256" key="3">
    <source>
        <dbReference type="ARBA" id="ARBA00023125"/>
    </source>
</evidence>
<keyword evidence="2" id="KW-0479">Metal-binding</keyword>
<evidence type="ECO:0000259" key="6">
    <source>
        <dbReference type="PROSITE" id="PS50048"/>
    </source>
</evidence>
<dbReference type="GO" id="GO:0008270">
    <property type="term" value="F:zinc ion binding"/>
    <property type="evidence" value="ECO:0007669"/>
    <property type="project" value="InterPro"/>
</dbReference>
<dbReference type="GO" id="GO:0005634">
    <property type="term" value="C:nucleus"/>
    <property type="evidence" value="ECO:0007669"/>
    <property type="project" value="UniProtKB-SubCell"/>
</dbReference>
<feature type="compositionally biased region" description="Basic and acidic residues" evidence="5">
    <location>
        <begin position="465"/>
        <end position="474"/>
    </location>
</feature>
<dbReference type="InterPro" id="IPR050987">
    <property type="entry name" value="AtrR-like"/>
</dbReference>
<feature type="region of interest" description="Disordered" evidence="5">
    <location>
        <begin position="69"/>
        <end position="100"/>
    </location>
</feature>
<evidence type="ECO:0000256" key="1">
    <source>
        <dbReference type="ARBA" id="ARBA00004123"/>
    </source>
</evidence>
<dbReference type="PANTHER" id="PTHR46910:SF3">
    <property type="entry name" value="HALOTOLERANCE PROTEIN 9-RELATED"/>
    <property type="match status" value="1"/>
</dbReference>
<keyword evidence="8" id="KW-1185">Reference proteome</keyword>
<evidence type="ECO:0000256" key="2">
    <source>
        <dbReference type="ARBA" id="ARBA00022723"/>
    </source>
</evidence>
<dbReference type="CDD" id="cd00067">
    <property type="entry name" value="GAL4"/>
    <property type="match status" value="1"/>
</dbReference>
<dbReference type="GO" id="GO:0000981">
    <property type="term" value="F:DNA-binding transcription factor activity, RNA polymerase II-specific"/>
    <property type="evidence" value="ECO:0007669"/>
    <property type="project" value="InterPro"/>
</dbReference>
<evidence type="ECO:0000313" key="8">
    <source>
        <dbReference type="Proteomes" id="UP000002630"/>
    </source>
</evidence>
<dbReference type="EMBL" id="FN649171">
    <property type="protein sequence ID" value="CBN75406.1"/>
    <property type="molecule type" value="Genomic_DNA"/>
</dbReference>
<gene>
    <name evidence="7" type="ORF">Esi_0093_0031</name>
</gene>
<sequence>MDTSGTEPSKGNNDDGTATCLRPILPGIRRSCSECGRKKKRCDGQRPCRRCVRSGSQCTYSKRRRRLLQTHKQTHLRQPDRDGAHGGEVPLHSTPPGALATSGRLPLARFGLSASPATGLVGMQENAFLSDFFGCVGFLPLTTQSHIRETMVNIMVSPAIRQSFVGGDFGAGGPFDSIAGGVEWSKASGGHQLPMNPSTCTFWAWAIMGYLYGFMGDSARYQHYLALSESFLRSSMEERSTDNLPVGFAEVVKFKEFADSSCGQRQMKSFNAEEQTNPQRRCHRRPTIRGGIGSLLINLTLVFVKGAKGDLNAALERVGRCVAVFERYPGLCSGTMGYHNAHIVLVCLAAISDPRARAMYDSLRATYNSFRPAGSLPVPPLEEWHGVDVFCDDCYCRAIEQLVASEHITTFSAPSVDTIDVGDGTNGTDSDHADETLPGHGQSQPAWPSACNTSQMVIDTVSDWPTERGAEHRRGSSVGSTSPTARPVCSNYLCYQSEDGLHSNRVEASFASVAMAPEPLSRIKELSEDGGWMEDREDDGVGAEDWLDVTHAMLGAL</sequence>
<organism evidence="7 8">
    <name type="scientific">Ectocarpus siliculosus</name>
    <name type="common">Brown alga</name>
    <name type="synonym">Conferva siliculosa</name>
    <dbReference type="NCBI Taxonomy" id="2880"/>
    <lineage>
        <taxon>Eukaryota</taxon>
        <taxon>Sar</taxon>
        <taxon>Stramenopiles</taxon>
        <taxon>Ochrophyta</taxon>
        <taxon>PX clade</taxon>
        <taxon>Phaeophyceae</taxon>
        <taxon>Ectocarpales</taxon>
        <taxon>Ectocarpaceae</taxon>
        <taxon>Ectocarpus</taxon>
    </lineage>
</organism>
<dbReference type="PROSITE" id="PS50048">
    <property type="entry name" value="ZN2_CY6_FUNGAL_2"/>
    <property type="match status" value="1"/>
</dbReference>
<name>D8LU16_ECTSI</name>
<dbReference type="Proteomes" id="UP000002630">
    <property type="component" value="Linkage Group LG32"/>
</dbReference>
<keyword evidence="3" id="KW-0238">DNA-binding</keyword>
<dbReference type="PANTHER" id="PTHR46910">
    <property type="entry name" value="TRANSCRIPTION FACTOR PDR1"/>
    <property type="match status" value="1"/>
</dbReference>
<dbReference type="SMART" id="SM00066">
    <property type="entry name" value="GAL4"/>
    <property type="match status" value="1"/>
</dbReference>
<keyword evidence="4" id="KW-0539">Nucleus</keyword>